<proteinExistence type="predicted"/>
<feature type="signal peptide" evidence="1">
    <location>
        <begin position="1"/>
        <end position="24"/>
    </location>
</feature>
<evidence type="ECO:0000256" key="1">
    <source>
        <dbReference type="SAM" id="SignalP"/>
    </source>
</evidence>
<feature type="domain" description="PKD" evidence="2">
    <location>
        <begin position="1081"/>
        <end position="1121"/>
    </location>
</feature>
<dbReference type="PANTHER" id="PTHR35580:SF1">
    <property type="entry name" value="PHYTASE-LIKE DOMAIN-CONTAINING PROTEIN"/>
    <property type="match status" value="1"/>
</dbReference>
<gene>
    <name evidence="3" type="ORF">ABR189_27950</name>
</gene>
<dbReference type="Gene3D" id="2.60.40.10">
    <property type="entry name" value="Immunoglobulins"/>
    <property type="match status" value="4"/>
</dbReference>
<dbReference type="Proteomes" id="UP001549749">
    <property type="component" value="Unassembled WGS sequence"/>
</dbReference>
<dbReference type="PROSITE" id="PS51257">
    <property type="entry name" value="PROKAR_LIPOPROTEIN"/>
    <property type="match status" value="1"/>
</dbReference>
<dbReference type="Pfam" id="PF18911">
    <property type="entry name" value="PKD_4"/>
    <property type="match status" value="3"/>
</dbReference>
<reference evidence="3 4" key="1">
    <citation type="submission" date="2024-06" db="EMBL/GenBank/DDBJ databases">
        <title>Chitinophaga defluvii sp. nov., isolated from municipal sewage.</title>
        <authorList>
            <person name="Zhang L."/>
        </authorList>
    </citation>
    <scope>NUCLEOTIDE SEQUENCE [LARGE SCALE GENOMIC DNA]</scope>
    <source>
        <strain evidence="3 4">H8</strain>
    </source>
</reference>
<evidence type="ECO:0000259" key="2">
    <source>
        <dbReference type="PROSITE" id="PS50093"/>
    </source>
</evidence>
<dbReference type="InterPro" id="IPR026341">
    <property type="entry name" value="T9SS_type_B"/>
</dbReference>
<dbReference type="EMBL" id="JBEXAC010000003">
    <property type="protein sequence ID" value="MET7001248.1"/>
    <property type="molecule type" value="Genomic_DNA"/>
</dbReference>
<dbReference type="CDD" id="cd00146">
    <property type="entry name" value="PKD"/>
    <property type="match status" value="3"/>
</dbReference>
<protein>
    <submittedName>
        <fullName evidence="3">PKD domain-containing protein</fullName>
    </submittedName>
</protein>
<feature type="domain" description="PKD" evidence="2">
    <location>
        <begin position="913"/>
        <end position="955"/>
    </location>
</feature>
<name>A0ABV2TE04_9BACT</name>
<dbReference type="NCBIfam" id="TIGR04131">
    <property type="entry name" value="Bac_Flav_CTERM"/>
    <property type="match status" value="1"/>
</dbReference>
<dbReference type="InterPro" id="IPR000601">
    <property type="entry name" value="PKD_dom"/>
</dbReference>
<dbReference type="SUPFAM" id="SSF49299">
    <property type="entry name" value="PKD domain"/>
    <property type="match status" value="3"/>
</dbReference>
<organism evidence="3 4">
    <name type="scientific">Chitinophaga defluvii</name>
    <dbReference type="NCBI Taxonomy" id="3163343"/>
    <lineage>
        <taxon>Bacteria</taxon>
        <taxon>Pseudomonadati</taxon>
        <taxon>Bacteroidota</taxon>
        <taxon>Chitinophagia</taxon>
        <taxon>Chitinophagales</taxon>
        <taxon>Chitinophagaceae</taxon>
        <taxon>Chitinophaga</taxon>
    </lineage>
</organism>
<accession>A0ABV2TE04</accession>
<dbReference type="RefSeq" id="WP_354663820.1">
    <property type="nucleotide sequence ID" value="NZ_JBEXAC010000003.1"/>
</dbReference>
<dbReference type="InterPro" id="IPR057708">
    <property type="entry name" value="DUF7948"/>
</dbReference>
<dbReference type="PANTHER" id="PTHR35580">
    <property type="entry name" value="CELL SURFACE GLYCOPROTEIN (S-LAYER PROTEIN)-LIKE PROTEIN"/>
    <property type="match status" value="1"/>
</dbReference>
<dbReference type="InterPro" id="IPR013783">
    <property type="entry name" value="Ig-like_fold"/>
</dbReference>
<sequence>MKFTFPIGFSGIVFLLFSCLAVKAQEHDHASYFPLQFTENKGQWHQDVLYRSELGTASIFLKKNSFTFLILNKADLEELQYFIHPKHTPAKPPHVEYDKKGGTQAVATAPANVAGSNIPGKPRTMPKVRAHAYEVAFLNTSNQAEIVPEKVQEGYANYLIGNDPSKWKGEVKSYQRVNYKNLYPGIDALVYSETAQLKYDLIVHPGANPANIQLEYDGTDGIELKKGQLHIRTSAGEVIEQMPFAYQYINNQRVSVKVAYELKGNKVGFKVSGKYDSHYPLVIDPTYVFSTVSGSVADNWGFTATYDEEGSFYGGGIVFSAGYPTTIGVVQSAFGGGDFDMGISKFSANGRNLIYATYIGGNAREQPHSLFVDGAGNLVISGRTESSNYPATATIGTRGGWDLAITKLNATGSSIIGSLIIGGSGNDGVNMDEDRRGPARVLARNYGDDARSEVVIDNAGYIYVASSTRSSDFPIVQKNGNVFQPNFGGGQDGVVLKITPDCTDVVWSSFLGGSKEDAAYVIALNGLNTLYVAGGTASDDFKTTSGALYPAYRGGVCDGYIVHIANNGSSILQSTYLGAENVSADQIYGIQLDSKGYVYVMGTTEGNWPIMQPTGTATFYNDNSRQFISKLTPDLSKFVYSTTFGKQGFNPSLSPVAFLVDRCENVYVSGWGGGINIEAGYPNSGVSGLRITPDALQSNTDGADFYFFVLRRDATEILFGSYFGGYGLSEHVDGGTSRFDRNGVIYQGICAWCGASPKPRYPTTPGAYATRPSVNCNLGALKIAFNLDGVKAGIKTEDRRKNYCVPADITFVDTTRQPAQTWRWVFGDGNEQTVTTIDPVTHTYNQIGKYKVMLIKTDTRSCNGADTAYFDVNVRADEVQFNFTGLRQQPCQERKYLFDLDLISVPAGKPLGPKSFVFDLGDGTPPDSVGPGSFPYTHSYPEDGIYNVSLTLVDTNYCNAPDTRTLPLRVAINVVASFTMPDSVCVPAAIQLENTSKGGERFLWTFEDDGTTSTEVSPIHHFIKPGRYGVKLEVFDDNTCNKKDEVTTYIIVSSPPVAEFSYTPIKPQENTPTQFTNLSVDAVAYRWQFGDGDTSSLRDPSHQYLKTGTYNVCLTAINAAGCDSTVCQPVSALINPLFDIPTAFSPNNDGINDFFEIKGFGIINYNMKIFNRWGQLVFESNNPRVSWDGRFKGAVQPMDAYAYVVNIEFSDGTKANKSGSVTLLR</sequence>
<keyword evidence="1" id="KW-0732">Signal</keyword>
<dbReference type="Pfam" id="PF13585">
    <property type="entry name" value="CHU_C"/>
    <property type="match status" value="1"/>
</dbReference>
<feature type="domain" description="PKD" evidence="2">
    <location>
        <begin position="815"/>
        <end position="859"/>
    </location>
</feature>
<dbReference type="InterPro" id="IPR010620">
    <property type="entry name" value="SBBP_repeat"/>
</dbReference>
<dbReference type="Pfam" id="PF25778">
    <property type="entry name" value="DUF7948"/>
    <property type="match status" value="1"/>
</dbReference>
<dbReference type="PROSITE" id="PS50093">
    <property type="entry name" value="PKD"/>
    <property type="match status" value="4"/>
</dbReference>
<dbReference type="Pfam" id="PF06739">
    <property type="entry name" value="SBBP"/>
    <property type="match status" value="1"/>
</dbReference>
<dbReference type="InterPro" id="IPR052918">
    <property type="entry name" value="Motility_Chemotaxis_Reg"/>
</dbReference>
<dbReference type="SMART" id="SM00089">
    <property type="entry name" value="PKD"/>
    <property type="match status" value="4"/>
</dbReference>
<keyword evidence="4" id="KW-1185">Reference proteome</keyword>
<comment type="caution">
    <text evidence="3">The sequence shown here is derived from an EMBL/GenBank/DDBJ whole genome shotgun (WGS) entry which is preliminary data.</text>
</comment>
<feature type="chain" id="PRO_5046554167" evidence="1">
    <location>
        <begin position="25"/>
        <end position="1225"/>
    </location>
</feature>
<feature type="domain" description="PKD" evidence="2">
    <location>
        <begin position="1002"/>
        <end position="1036"/>
    </location>
</feature>
<evidence type="ECO:0000313" key="4">
    <source>
        <dbReference type="Proteomes" id="UP001549749"/>
    </source>
</evidence>
<dbReference type="InterPro" id="IPR035986">
    <property type="entry name" value="PKD_dom_sf"/>
</dbReference>
<dbReference type="InterPro" id="IPR022409">
    <property type="entry name" value="PKD/Chitinase_dom"/>
</dbReference>
<evidence type="ECO:0000313" key="3">
    <source>
        <dbReference type="EMBL" id="MET7001248.1"/>
    </source>
</evidence>